<name>A0A7I7QKW6_9MYCO</name>
<dbReference type="EMBL" id="AP022588">
    <property type="protein sequence ID" value="BBY26905.1"/>
    <property type="molecule type" value="Genomic_DNA"/>
</dbReference>
<evidence type="ECO:0000313" key="3">
    <source>
        <dbReference type="Proteomes" id="UP000467193"/>
    </source>
</evidence>
<organism evidence="2 3">
    <name type="scientific">Mycolicibacterium sediminis</name>
    <dbReference type="NCBI Taxonomy" id="1286180"/>
    <lineage>
        <taxon>Bacteria</taxon>
        <taxon>Bacillati</taxon>
        <taxon>Actinomycetota</taxon>
        <taxon>Actinomycetes</taxon>
        <taxon>Mycobacteriales</taxon>
        <taxon>Mycobacteriaceae</taxon>
        <taxon>Mycolicibacterium</taxon>
    </lineage>
</organism>
<dbReference type="RefSeq" id="WP_163795866.1">
    <property type="nucleotide sequence ID" value="NZ_AP022588.1"/>
</dbReference>
<gene>
    <name evidence="2" type="ORF">MSEDJ_10010</name>
</gene>
<accession>A0A7I7QKW6</accession>
<sequence length="139" mass="14558">MTDKGKPPPGDLRAAAQAAAQAAQDLASGAFRVPTASAQIVAQLPGLIENLAAATERLNKNLDRLERYLALADPTFEAIDRLIPQLEAVVARGDQAVRAVQNIPGVGTIGRITGLSADPNAASGESKTSKRRPAPRRKD</sequence>
<feature type="region of interest" description="Disordered" evidence="1">
    <location>
        <begin position="114"/>
        <end position="139"/>
    </location>
</feature>
<reference evidence="2 3" key="1">
    <citation type="journal article" date="2019" name="Emerg. Microbes Infect.">
        <title>Comprehensive subspecies identification of 175 nontuberculous mycobacteria species based on 7547 genomic profiles.</title>
        <authorList>
            <person name="Matsumoto Y."/>
            <person name="Kinjo T."/>
            <person name="Motooka D."/>
            <person name="Nabeya D."/>
            <person name="Jung N."/>
            <person name="Uechi K."/>
            <person name="Horii T."/>
            <person name="Iida T."/>
            <person name="Fujita J."/>
            <person name="Nakamura S."/>
        </authorList>
    </citation>
    <scope>NUCLEOTIDE SEQUENCE [LARGE SCALE GENOMIC DNA]</scope>
    <source>
        <strain evidence="2 3">JCM 17899</strain>
    </source>
</reference>
<dbReference type="AlphaFoldDB" id="A0A7I7QKW6"/>
<feature type="compositionally biased region" description="Basic residues" evidence="1">
    <location>
        <begin position="129"/>
        <end position="139"/>
    </location>
</feature>
<evidence type="ECO:0000256" key="1">
    <source>
        <dbReference type="SAM" id="MobiDB-lite"/>
    </source>
</evidence>
<dbReference type="KEGG" id="msei:MSEDJ_10010"/>
<evidence type="ECO:0000313" key="2">
    <source>
        <dbReference type="EMBL" id="BBY26905.1"/>
    </source>
</evidence>
<dbReference type="Proteomes" id="UP000467193">
    <property type="component" value="Chromosome"/>
</dbReference>
<protein>
    <submittedName>
        <fullName evidence="2">Uncharacterized protein</fullName>
    </submittedName>
</protein>
<proteinExistence type="predicted"/>
<keyword evidence="3" id="KW-1185">Reference proteome</keyword>